<keyword evidence="3" id="KW-1185">Reference proteome</keyword>
<gene>
    <name evidence="2" type="ORF">SAMN04489751_3694</name>
</gene>
<dbReference type="OrthoDB" id="9180262at2"/>
<dbReference type="InterPro" id="IPR037401">
    <property type="entry name" value="SnoaL-like"/>
</dbReference>
<dbReference type="EMBL" id="LT629739">
    <property type="protein sequence ID" value="SDT07742.1"/>
    <property type="molecule type" value="Genomic_DNA"/>
</dbReference>
<proteinExistence type="predicted"/>
<evidence type="ECO:0000259" key="1">
    <source>
        <dbReference type="Pfam" id="PF13577"/>
    </source>
</evidence>
<sequence>MSGPGTDAEQCRTLLIDFLTAIDQGRATDALELFTPDAVFDARGTTLRGHDGIADFLAAREGETERHTVHVIVNDAVRRHEDREIELTALLMLYERQSDGTYRLDRILDTAQTFQRLSSGWRISARTTRPVHPAA</sequence>
<organism evidence="2 3">
    <name type="scientific">Brevibacterium sandarakinum</name>
    <dbReference type="NCBI Taxonomy" id="629680"/>
    <lineage>
        <taxon>Bacteria</taxon>
        <taxon>Bacillati</taxon>
        <taxon>Actinomycetota</taxon>
        <taxon>Actinomycetes</taxon>
        <taxon>Micrococcales</taxon>
        <taxon>Brevibacteriaceae</taxon>
        <taxon>Brevibacterium</taxon>
    </lineage>
</organism>
<protein>
    <submittedName>
        <fullName evidence="2">SnoaL-like domain-containing protein</fullName>
    </submittedName>
</protein>
<dbReference type="Proteomes" id="UP000199700">
    <property type="component" value="Chromosome"/>
</dbReference>
<dbReference type="Pfam" id="PF13577">
    <property type="entry name" value="SnoaL_4"/>
    <property type="match status" value="1"/>
</dbReference>
<name>A0A1H1XF12_BRESA</name>
<dbReference type="Gene3D" id="3.10.450.50">
    <property type="match status" value="1"/>
</dbReference>
<evidence type="ECO:0000313" key="2">
    <source>
        <dbReference type="EMBL" id="SDT07742.1"/>
    </source>
</evidence>
<dbReference type="InterPro" id="IPR032710">
    <property type="entry name" value="NTF2-like_dom_sf"/>
</dbReference>
<reference evidence="2" key="1">
    <citation type="submission" date="2016-10" db="EMBL/GenBank/DDBJ databases">
        <authorList>
            <person name="Varghese N."/>
            <person name="Submissions S."/>
        </authorList>
    </citation>
    <scope>NUCLEOTIDE SEQUENCE [LARGE SCALE GENOMIC DNA]</scope>
    <source>
        <strain evidence="2">DSM 22082</strain>
    </source>
</reference>
<dbReference type="RefSeq" id="WP_157691500.1">
    <property type="nucleotide sequence ID" value="NZ_LT629739.1"/>
</dbReference>
<feature type="domain" description="SnoaL-like" evidence="1">
    <location>
        <begin position="7"/>
        <end position="127"/>
    </location>
</feature>
<accession>A0A1H1XF12</accession>
<dbReference type="AlphaFoldDB" id="A0A1H1XF12"/>
<evidence type="ECO:0000313" key="3">
    <source>
        <dbReference type="Proteomes" id="UP000199700"/>
    </source>
</evidence>
<dbReference type="SUPFAM" id="SSF54427">
    <property type="entry name" value="NTF2-like"/>
    <property type="match status" value="1"/>
</dbReference>